<reference evidence="3" key="1">
    <citation type="journal article" date="2019" name="Int. J. Syst. Evol. Microbiol.">
        <title>The Global Catalogue of Microorganisms (GCM) 10K type strain sequencing project: providing services to taxonomists for standard genome sequencing and annotation.</title>
        <authorList>
            <consortium name="The Broad Institute Genomics Platform"/>
            <consortium name="The Broad Institute Genome Sequencing Center for Infectious Disease"/>
            <person name="Wu L."/>
            <person name="Ma J."/>
        </authorList>
    </citation>
    <scope>NUCLEOTIDE SEQUENCE [LARGE SCALE GENOMIC DNA]</scope>
    <source>
        <strain evidence="3">CGMCC 1.15480</strain>
    </source>
</reference>
<dbReference type="SUPFAM" id="SSF55031">
    <property type="entry name" value="Bacterial exopeptidase dimerisation domain"/>
    <property type="match status" value="1"/>
</dbReference>
<dbReference type="Proteomes" id="UP000597761">
    <property type="component" value="Unassembled WGS sequence"/>
</dbReference>
<comment type="caution">
    <text evidence="2">The sequence shown here is derived from an EMBL/GenBank/DDBJ whole genome shotgun (WGS) entry which is preliminary data.</text>
</comment>
<name>A0ABQ1PKU0_9MICC</name>
<dbReference type="EMBL" id="BMJI01000023">
    <property type="protein sequence ID" value="GGC98874.1"/>
    <property type="molecule type" value="Genomic_DNA"/>
</dbReference>
<protein>
    <submittedName>
        <fullName evidence="2">Peptidase</fullName>
    </submittedName>
</protein>
<proteinExistence type="predicted"/>
<dbReference type="InterPro" id="IPR017439">
    <property type="entry name" value="Amidohydrolase"/>
</dbReference>
<feature type="domain" description="Peptidase M20 dimerisation" evidence="1">
    <location>
        <begin position="210"/>
        <end position="307"/>
    </location>
</feature>
<dbReference type="NCBIfam" id="TIGR01891">
    <property type="entry name" value="amidohydrolases"/>
    <property type="match status" value="1"/>
</dbReference>
<dbReference type="Pfam" id="PF07687">
    <property type="entry name" value="M20_dimer"/>
    <property type="match status" value="1"/>
</dbReference>
<dbReference type="SUPFAM" id="SSF53187">
    <property type="entry name" value="Zn-dependent exopeptidases"/>
    <property type="match status" value="1"/>
</dbReference>
<organism evidence="2 3">
    <name type="scientific">Tersicoccus solisilvae</name>
    <dbReference type="NCBI Taxonomy" id="1882339"/>
    <lineage>
        <taxon>Bacteria</taxon>
        <taxon>Bacillati</taxon>
        <taxon>Actinomycetota</taxon>
        <taxon>Actinomycetes</taxon>
        <taxon>Micrococcales</taxon>
        <taxon>Micrococcaceae</taxon>
        <taxon>Tersicoccus</taxon>
    </lineage>
</organism>
<dbReference type="InterPro" id="IPR002933">
    <property type="entry name" value="Peptidase_M20"/>
</dbReference>
<evidence type="ECO:0000313" key="2">
    <source>
        <dbReference type="EMBL" id="GGC98874.1"/>
    </source>
</evidence>
<dbReference type="PANTHER" id="PTHR11014">
    <property type="entry name" value="PEPTIDASE M20 FAMILY MEMBER"/>
    <property type="match status" value="1"/>
</dbReference>
<dbReference type="InterPro" id="IPR036264">
    <property type="entry name" value="Bact_exopeptidase_dim_dom"/>
</dbReference>
<gene>
    <name evidence="2" type="ORF">GCM10011512_27250</name>
</gene>
<evidence type="ECO:0000313" key="3">
    <source>
        <dbReference type="Proteomes" id="UP000597761"/>
    </source>
</evidence>
<dbReference type="Pfam" id="PF01546">
    <property type="entry name" value="Peptidase_M20"/>
    <property type="match status" value="1"/>
</dbReference>
<evidence type="ECO:0000259" key="1">
    <source>
        <dbReference type="Pfam" id="PF07687"/>
    </source>
</evidence>
<dbReference type="InterPro" id="IPR011650">
    <property type="entry name" value="Peptidase_M20_dimer"/>
</dbReference>
<dbReference type="PANTHER" id="PTHR11014:SF63">
    <property type="entry name" value="METALLOPEPTIDASE, PUTATIVE (AFU_ORTHOLOGUE AFUA_6G09600)-RELATED"/>
    <property type="match status" value="1"/>
</dbReference>
<dbReference type="RefSeq" id="WP_188668968.1">
    <property type="nucleotide sequence ID" value="NZ_BMJI01000023.1"/>
</dbReference>
<keyword evidence="3" id="KW-1185">Reference proteome</keyword>
<dbReference type="Gene3D" id="3.40.630.10">
    <property type="entry name" value="Zn peptidases"/>
    <property type="match status" value="1"/>
</dbReference>
<dbReference type="Gene3D" id="3.30.70.360">
    <property type="match status" value="1"/>
</dbReference>
<accession>A0ABQ1PKU0</accession>
<sequence>MSTSEHSPRSGGASAHAVTEILAGQDDMKDWLHDLYRTFHRHPELSNQEVKTAERVATELKDLGYEVTEEIGTTGVVGVLANGDGPTVLMRADMDALPVKEDTGLDYASTDTATDADGNTVPVAHACGHDVHVASLLGAARLLAEAKDAWSGTFVALFQPAEEDATGAKEMVDDGLADLIPAPEVAFAQHVLAFPAGQVSPHAGPFLSSADSMRITVHGRGAHGSMPQLSVDPVVLASSIVLRLQTIVAREVAPDDFAVVTIGRISGGSKSNIIADRAVLELNVRTFDTAVSERVLAAIERIAIAEAQASDAPQEPEFELYDHYPLTENDEATTTRLTEAFTAHFGGQVTDRGRQSASEDFSDIPSALGVPYSYWGIGGVDPDTYAAAEKKGTVSADIPANHSPQFAPVLEPTLSTGTAAIVVAALAWFGGSGN</sequence>